<accession>A0A7S1D3Z2</accession>
<protein>
    <submittedName>
        <fullName evidence="2">Uncharacterized protein</fullName>
    </submittedName>
</protein>
<dbReference type="AlphaFoldDB" id="A0A7S1D3Z2"/>
<feature type="compositionally biased region" description="Low complexity" evidence="1">
    <location>
        <begin position="27"/>
        <end position="44"/>
    </location>
</feature>
<gene>
    <name evidence="2" type="ORF">CTEN0397_LOCUS8584</name>
</gene>
<reference evidence="2" key="1">
    <citation type="submission" date="2021-01" db="EMBL/GenBank/DDBJ databases">
        <authorList>
            <person name="Corre E."/>
            <person name="Pelletier E."/>
            <person name="Niang G."/>
            <person name="Scheremetjew M."/>
            <person name="Finn R."/>
            <person name="Kale V."/>
            <person name="Holt S."/>
            <person name="Cochrane G."/>
            <person name="Meng A."/>
            <person name="Brown T."/>
            <person name="Cohen L."/>
        </authorList>
    </citation>
    <scope>NUCLEOTIDE SEQUENCE</scope>
    <source>
        <strain evidence="2">ECT3854</strain>
    </source>
</reference>
<feature type="compositionally biased region" description="Acidic residues" evidence="1">
    <location>
        <begin position="14"/>
        <end position="24"/>
    </location>
</feature>
<organism evidence="2">
    <name type="scientific">Cyclophora tenuis</name>
    <name type="common">Marine diatom</name>
    <dbReference type="NCBI Taxonomy" id="216820"/>
    <lineage>
        <taxon>Eukaryota</taxon>
        <taxon>Sar</taxon>
        <taxon>Stramenopiles</taxon>
        <taxon>Ochrophyta</taxon>
        <taxon>Bacillariophyta</taxon>
        <taxon>Fragilariophyceae</taxon>
        <taxon>Fragilariophycidae</taxon>
        <taxon>Cyclophorales</taxon>
        <taxon>Cyclophoraceae</taxon>
        <taxon>Cyclophora</taxon>
    </lineage>
</organism>
<evidence type="ECO:0000256" key="1">
    <source>
        <dbReference type="SAM" id="MobiDB-lite"/>
    </source>
</evidence>
<feature type="region of interest" description="Disordered" evidence="1">
    <location>
        <begin position="1"/>
        <end position="44"/>
    </location>
</feature>
<name>A0A7S1D3Z2_CYCTE</name>
<sequence length="116" mass="13648">MSSSMVHLNNQHDDSDELYGDLDEAYTPPISKNKNNSNSSINTNVSKLQDEVRLLRNQVSSLQQENEVLKRNMGTLFRTARAEIRRKDLRIEELERMDYSAYMLQKKRSSEQEIRR</sequence>
<proteinExistence type="predicted"/>
<dbReference type="EMBL" id="HBFW01013517">
    <property type="protein sequence ID" value="CAD8937525.1"/>
    <property type="molecule type" value="Transcribed_RNA"/>
</dbReference>
<evidence type="ECO:0000313" key="2">
    <source>
        <dbReference type="EMBL" id="CAD8937525.1"/>
    </source>
</evidence>